<evidence type="ECO:0000313" key="4">
    <source>
        <dbReference type="Proteomes" id="UP000000450"/>
    </source>
</evidence>
<reference evidence="3 4" key="1">
    <citation type="journal article" date="2010" name="J. Bacteriol.">
        <title>Completed genome sequence of the anaerobic iron-oxidizing bacterium Acidovorax ebreus strain TPSY.</title>
        <authorList>
            <person name="Byrne-Bailey K.G."/>
            <person name="Weber K.A."/>
            <person name="Chair A.H."/>
            <person name="Bose S."/>
            <person name="Knox T."/>
            <person name="Spanbauer T.L."/>
            <person name="Chertkov O."/>
            <person name="Coates J.D."/>
        </authorList>
    </citation>
    <scope>NUCLEOTIDE SEQUENCE [LARGE SCALE GENOMIC DNA]</scope>
    <source>
        <strain evidence="3 4">TPSY</strain>
    </source>
</reference>
<keyword evidence="4" id="KW-1185">Reference proteome</keyword>
<protein>
    <submittedName>
        <fullName evidence="3">Uncharacterized protein</fullName>
    </submittedName>
</protein>
<organism evidence="3 4">
    <name type="scientific">Acidovorax ebreus (strain TPSY)</name>
    <name type="common">Diaphorobacter sp. (strain TPSY)</name>
    <dbReference type="NCBI Taxonomy" id="535289"/>
    <lineage>
        <taxon>Bacteria</taxon>
        <taxon>Pseudomonadati</taxon>
        <taxon>Pseudomonadota</taxon>
        <taxon>Betaproteobacteria</taxon>
        <taxon>Burkholderiales</taxon>
        <taxon>Comamonadaceae</taxon>
        <taxon>Diaphorobacter</taxon>
    </lineage>
</organism>
<sequence>MSHGLLRRHTLAAFWLCMASASTLAAGPPPPERFRLTPQLLERMEALQAASPEAARPGDDDEPDAQSVQELARQLDADPRIRALLARHRVSSIEYATAVYAALHAGMFLAMESLTDKASRTSALASFTPEQRANIELLRRRPIK</sequence>
<dbReference type="RefSeq" id="WP_012655515.1">
    <property type="nucleotide sequence ID" value="NC_011992.1"/>
</dbReference>
<name>A0A9J9UA60_ACIET</name>
<feature type="region of interest" description="Disordered" evidence="1">
    <location>
        <begin position="45"/>
        <end position="67"/>
    </location>
</feature>
<feature type="signal peptide" evidence="2">
    <location>
        <begin position="1"/>
        <end position="25"/>
    </location>
</feature>
<feature type="chain" id="PRO_5039903739" evidence="2">
    <location>
        <begin position="26"/>
        <end position="144"/>
    </location>
</feature>
<accession>A0A9J9UA60</accession>
<keyword evidence="2" id="KW-0732">Signal</keyword>
<dbReference type="KEGG" id="dia:Dtpsy_0479"/>
<evidence type="ECO:0000256" key="2">
    <source>
        <dbReference type="SAM" id="SignalP"/>
    </source>
</evidence>
<evidence type="ECO:0000256" key="1">
    <source>
        <dbReference type="SAM" id="MobiDB-lite"/>
    </source>
</evidence>
<dbReference type="Proteomes" id="UP000000450">
    <property type="component" value="Chromosome"/>
</dbReference>
<dbReference type="AlphaFoldDB" id="A0A9J9UA60"/>
<dbReference type="EMBL" id="CP001392">
    <property type="protein sequence ID" value="ACM31962.1"/>
    <property type="molecule type" value="Genomic_DNA"/>
</dbReference>
<proteinExistence type="predicted"/>
<gene>
    <name evidence="3" type="ordered locus">Dtpsy_0479</name>
</gene>
<evidence type="ECO:0000313" key="3">
    <source>
        <dbReference type="EMBL" id="ACM31962.1"/>
    </source>
</evidence>